<dbReference type="GO" id="GO:0005886">
    <property type="term" value="C:plasma membrane"/>
    <property type="evidence" value="ECO:0007669"/>
    <property type="project" value="TreeGrafter"/>
</dbReference>
<evidence type="ECO:0000256" key="1">
    <source>
        <dbReference type="ARBA" id="ARBA00004141"/>
    </source>
</evidence>
<dbReference type="InterPro" id="IPR020846">
    <property type="entry name" value="MFS_dom"/>
</dbReference>
<evidence type="ECO:0000256" key="4">
    <source>
        <dbReference type="ARBA" id="ARBA00023136"/>
    </source>
</evidence>
<gene>
    <name evidence="8" type="ORF">VP1G_07374</name>
</gene>
<feature type="transmembrane region" description="Helical" evidence="6">
    <location>
        <begin position="315"/>
        <end position="335"/>
    </location>
</feature>
<dbReference type="PANTHER" id="PTHR23501">
    <property type="entry name" value="MAJOR FACILITATOR SUPERFAMILY"/>
    <property type="match status" value="1"/>
</dbReference>
<keyword evidence="2 6" id="KW-0812">Transmembrane</keyword>
<dbReference type="PROSITE" id="PS50850">
    <property type="entry name" value="MFS"/>
    <property type="match status" value="1"/>
</dbReference>
<evidence type="ECO:0000313" key="8">
    <source>
        <dbReference type="EMBL" id="KUI60137.1"/>
    </source>
</evidence>
<dbReference type="OrthoDB" id="4139357at2759"/>
<name>A0A194V813_CYTMA</name>
<feature type="transmembrane region" description="Helical" evidence="6">
    <location>
        <begin position="100"/>
        <end position="120"/>
    </location>
</feature>
<feature type="domain" description="Major facilitator superfamily (MFS) profile" evidence="7">
    <location>
        <begin position="66"/>
        <end position="432"/>
    </location>
</feature>
<evidence type="ECO:0000256" key="2">
    <source>
        <dbReference type="ARBA" id="ARBA00022692"/>
    </source>
</evidence>
<evidence type="ECO:0000259" key="7">
    <source>
        <dbReference type="PROSITE" id="PS50850"/>
    </source>
</evidence>
<feature type="compositionally biased region" description="Polar residues" evidence="5">
    <location>
        <begin position="23"/>
        <end position="33"/>
    </location>
</feature>
<dbReference type="PANTHER" id="PTHR23501:SF156">
    <property type="entry name" value="TRANSPORTER, PUTATIVE-RELATED"/>
    <property type="match status" value="1"/>
</dbReference>
<dbReference type="InterPro" id="IPR011701">
    <property type="entry name" value="MFS"/>
</dbReference>
<evidence type="ECO:0000256" key="5">
    <source>
        <dbReference type="SAM" id="MobiDB-lite"/>
    </source>
</evidence>
<dbReference type="Proteomes" id="UP000078576">
    <property type="component" value="Unassembled WGS sequence"/>
</dbReference>
<dbReference type="AlphaFoldDB" id="A0A194V813"/>
<keyword evidence="3 6" id="KW-1133">Transmembrane helix</keyword>
<protein>
    <recommendedName>
        <fullName evidence="7">Major facilitator superfamily (MFS) profile domain-containing protein</fullName>
    </recommendedName>
</protein>
<sequence>MATVTFEDESRAIAVEDTRDTGLNTTACHNSQYPCPEHYDPEKGDQHGPPSEPIRTSKKPLSFYFAFLSLLMMVLIVSLDATILAVALPEISSELGGTTLQAFWASLVLTLAVVVVQPIYTSVSNVMGRKVALHTAFVLFAVGSIVFAVSPTMGILIFGRAIQGLGGGGLDVLSEVITADITTLKERAFWVGMLSVPMAAGCILGPILGAVFSNFANWRWIGWINLPLVAIAMALAVMFMCLKRLETSFMSRLAKIDWIGMAIFHNLLRTRISAAELGWRDLSASFQIISGLGIGTVFVVPCIPMQASASAADQGLAGGIMVSFRLFGALIGLAIGSTTFNNVYSKAIAGVPLPPALQGLTDPNAAVALIQNLRDLNVSQEVLNAIREAYRVSMTDIFIILAAFGVLGFISSLFVQELSMETDELGDQHYEY</sequence>
<evidence type="ECO:0000256" key="3">
    <source>
        <dbReference type="ARBA" id="ARBA00022989"/>
    </source>
</evidence>
<feature type="transmembrane region" description="Helical" evidence="6">
    <location>
        <begin position="220"/>
        <end position="242"/>
    </location>
</feature>
<feature type="transmembrane region" description="Helical" evidence="6">
    <location>
        <begin position="188"/>
        <end position="208"/>
    </location>
</feature>
<proteinExistence type="predicted"/>
<organism evidence="8 9">
    <name type="scientific">Cytospora mali</name>
    <name type="common">Apple Valsa canker fungus</name>
    <name type="synonym">Valsa mali</name>
    <dbReference type="NCBI Taxonomy" id="578113"/>
    <lineage>
        <taxon>Eukaryota</taxon>
        <taxon>Fungi</taxon>
        <taxon>Dikarya</taxon>
        <taxon>Ascomycota</taxon>
        <taxon>Pezizomycotina</taxon>
        <taxon>Sordariomycetes</taxon>
        <taxon>Sordariomycetidae</taxon>
        <taxon>Diaporthales</taxon>
        <taxon>Cytosporaceae</taxon>
        <taxon>Cytospora</taxon>
    </lineage>
</organism>
<dbReference type="EMBL" id="KN714744">
    <property type="protein sequence ID" value="KUI60137.1"/>
    <property type="molecule type" value="Genomic_DNA"/>
</dbReference>
<dbReference type="SUPFAM" id="SSF103473">
    <property type="entry name" value="MFS general substrate transporter"/>
    <property type="match status" value="1"/>
</dbReference>
<reference evidence="9" key="1">
    <citation type="submission" date="2014-12" db="EMBL/GenBank/DDBJ databases">
        <title>Genome Sequence of Valsa Canker Pathogens Uncovers a Specific Adaption of Colonization on Woody Bark.</title>
        <authorList>
            <person name="Yin Z."/>
            <person name="Liu H."/>
            <person name="Gao X."/>
            <person name="Li Z."/>
            <person name="Song N."/>
            <person name="Ke X."/>
            <person name="Dai Q."/>
            <person name="Wu Y."/>
            <person name="Sun Y."/>
            <person name="Xu J.-R."/>
            <person name="Kang Z.K."/>
            <person name="Wang L."/>
            <person name="Huang L."/>
        </authorList>
    </citation>
    <scope>NUCLEOTIDE SEQUENCE [LARGE SCALE GENOMIC DNA]</scope>
    <source>
        <strain evidence="9">SXYL134</strain>
    </source>
</reference>
<accession>A0A194V813</accession>
<dbReference type="Gene3D" id="1.20.1720.10">
    <property type="entry name" value="Multidrug resistance protein D"/>
    <property type="match status" value="1"/>
</dbReference>
<evidence type="ECO:0000313" key="9">
    <source>
        <dbReference type="Proteomes" id="UP000078576"/>
    </source>
</evidence>
<feature type="region of interest" description="Disordered" evidence="5">
    <location>
        <begin position="23"/>
        <end position="54"/>
    </location>
</feature>
<evidence type="ECO:0000256" key="6">
    <source>
        <dbReference type="SAM" id="Phobius"/>
    </source>
</evidence>
<feature type="compositionally biased region" description="Basic and acidic residues" evidence="5">
    <location>
        <begin position="37"/>
        <end position="46"/>
    </location>
</feature>
<feature type="transmembrane region" description="Helical" evidence="6">
    <location>
        <begin position="397"/>
        <end position="415"/>
    </location>
</feature>
<dbReference type="Pfam" id="PF07690">
    <property type="entry name" value="MFS_1"/>
    <property type="match status" value="1"/>
</dbReference>
<dbReference type="GO" id="GO:0022857">
    <property type="term" value="F:transmembrane transporter activity"/>
    <property type="evidence" value="ECO:0007669"/>
    <property type="project" value="InterPro"/>
</dbReference>
<dbReference type="InterPro" id="IPR036259">
    <property type="entry name" value="MFS_trans_sf"/>
</dbReference>
<comment type="subcellular location">
    <subcellularLocation>
        <location evidence="1">Membrane</location>
        <topology evidence="1">Multi-pass membrane protein</topology>
    </subcellularLocation>
</comment>
<feature type="transmembrane region" description="Helical" evidence="6">
    <location>
        <begin position="63"/>
        <end position="88"/>
    </location>
</feature>
<feature type="transmembrane region" description="Helical" evidence="6">
    <location>
        <begin position="132"/>
        <end position="158"/>
    </location>
</feature>
<keyword evidence="4 6" id="KW-0472">Membrane</keyword>
<keyword evidence="9" id="KW-1185">Reference proteome</keyword>